<dbReference type="InterPro" id="IPR023795">
    <property type="entry name" value="Serpin_CS"/>
</dbReference>
<evidence type="ECO:0000313" key="6">
    <source>
        <dbReference type="EMBL" id="KAK7583775.1"/>
    </source>
</evidence>
<evidence type="ECO:0000256" key="1">
    <source>
        <dbReference type="ARBA" id="ARBA00009500"/>
    </source>
</evidence>
<dbReference type="GO" id="GO:0004867">
    <property type="term" value="F:serine-type endopeptidase inhibitor activity"/>
    <property type="evidence" value="ECO:0007669"/>
    <property type="project" value="UniProtKB-KW"/>
</dbReference>
<keyword evidence="7" id="KW-1185">Reference proteome</keyword>
<name>A0AAN9TCX4_9HEMI</name>
<evidence type="ECO:0000256" key="3">
    <source>
        <dbReference type="ARBA" id="ARBA00022900"/>
    </source>
</evidence>
<dbReference type="Pfam" id="PF00079">
    <property type="entry name" value="Serpin"/>
    <property type="match status" value="1"/>
</dbReference>
<dbReference type="GO" id="GO:0005615">
    <property type="term" value="C:extracellular space"/>
    <property type="evidence" value="ECO:0007669"/>
    <property type="project" value="InterPro"/>
</dbReference>
<gene>
    <name evidence="6" type="ORF">V9T40_004738</name>
</gene>
<dbReference type="PROSITE" id="PS00284">
    <property type="entry name" value="SERPIN"/>
    <property type="match status" value="1"/>
</dbReference>
<dbReference type="InterPro" id="IPR042178">
    <property type="entry name" value="Serpin_sf_1"/>
</dbReference>
<dbReference type="InterPro" id="IPR042185">
    <property type="entry name" value="Serpin_sf_2"/>
</dbReference>
<sequence length="382" mass="43452">MASSTAPSKFVNAVVESSNKFALDLFKIIGSGEENCFFSPFSIYIALVLTYIGAAGKTAAELIESLHLPENKDEFLQGIRELLDAIKNPKLNAATEIFIEKTYKVKPSYIEAAKKFVDSESRLLDFKTAYAEAEKLINAWVSTQTKQKINDLLPSGTLSSDTRLVLVNAVHFKDDWMHQFKARNTRDDDFHLSKEKTIKVPMMSQTERFGYLKKDDFKILQLPYQDPNFSMVIILPEEIDGLKSVEKKLQSVNLNSLLAETKSCKVDVKLPKFKLEKFVDLTQILSQNGLNHMFTDDANFSEIFEPSEEPIKVDKVLHKAFVEVNEEGTEAAAATAVMCMPLCLRIEPKEPIHPFIVDRPFIYLILYRQTVLFWGRLKSFNE</sequence>
<dbReference type="InterPro" id="IPR023796">
    <property type="entry name" value="Serpin_dom"/>
</dbReference>
<dbReference type="CDD" id="cd19590">
    <property type="entry name" value="serpin_thermopin-like"/>
    <property type="match status" value="1"/>
</dbReference>
<dbReference type="SUPFAM" id="SSF56574">
    <property type="entry name" value="Serpins"/>
    <property type="match status" value="1"/>
</dbReference>
<feature type="domain" description="Serpin" evidence="5">
    <location>
        <begin position="23"/>
        <end position="380"/>
    </location>
</feature>
<keyword evidence="2" id="KW-0646">Protease inhibitor</keyword>
<evidence type="ECO:0000256" key="4">
    <source>
        <dbReference type="RuleBase" id="RU000411"/>
    </source>
</evidence>
<dbReference type="SMART" id="SM00093">
    <property type="entry name" value="SERPIN"/>
    <property type="match status" value="1"/>
</dbReference>
<dbReference type="PANTHER" id="PTHR11461">
    <property type="entry name" value="SERINE PROTEASE INHIBITOR, SERPIN"/>
    <property type="match status" value="1"/>
</dbReference>
<comment type="similarity">
    <text evidence="1 4">Belongs to the serpin family.</text>
</comment>
<protein>
    <recommendedName>
        <fullName evidence="5">Serpin domain-containing protein</fullName>
    </recommendedName>
</protein>
<accession>A0AAN9TCX4</accession>
<organism evidence="6 7">
    <name type="scientific">Parthenolecanium corni</name>
    <dbReference type="NCBI Taxonomy" id="536013"/>
    <lineage>
        <taxon>Eukaryota</taxon>
        <taxon>Metazoa</taxon>
        <taxon>Ecdysozoa</taxon>
        <taxon>Arthropoda</taxon>
        <taxon>Hexapoda</taxon>
        <taxon>Insecta</taxon>
        <taxon>Pterygota</taxon>
        <taxon>Neoptera</taxon>
        <taxon>Paraneoptera</taxon>
        <taxon>Hemiptera</taxon>
        <taxon>Sternorrhyncha</taxon>
        <taxon>Coccoidea</taxon>
        <taxon>Coccidae</taxon>
        <taxon>Parthenolecanium</taxon>
    </lineage>
</organism>
<dbReference type="AlphaFoldDB" id="A0AAN9TCX4"/>
<dbReference type="Gene3D" id="3.30.497.10">
    <property type="entry name" value="Antithrombin, subunit I, domain 2"/>
    <property type="match status" value="1"/>
</dbReference>
<proteinExistence type="inferred from homology"/>
<dbReference type="EMBL" id="JBBCAQ010000032">
    <property type="protein sequence ID" value="KAK7583775.1"/>
    <property type="molecule type" value="Genomic_DNA"/>
</dbReference>
<dbReference type="Proteomes" id="UP001367676">
    <property type="component" value="Unassembled WGS sequence"/>
</dbReference>
<dbReference type="Gene3D" id="2.30.39.10">
    <property type="entry name" value="Alpha-1-antitrypsin, domain 1"/>
    <property type="match status" value="1"/>
</dbReference>
<reference evidence="6 7" key="1">
    <citation type="submission" date="2024-03" db="EMBL/GenBank/DDBJ databases">
        <title>Adaptation during the transition from Ophiocordyceps entomopathogen to insect associate is accompanied by gene loss and intensified selection.</title>
        <authorList>
            <person name="Ward C.M."/>
            <person name="Onetto C.A."/>
            <person name="Borneman A.R."/>
        </authorList>
    </citation>
    <scope>NUCLEOTIDE SEQUENCE [LARGE SCALE GENOMIC DNA]</scope>
    <source>
        <strain evidence="6">AWRI1</strain>
        <tissue evidence="6">Single Adult Female</tissue>
    </source>
</reference>
<keyword evidence="3" id="KW-0722">Serine protease inhibitor</keyword>
<evidence type="ECO:0000259" key="5">
    <source>
        <dbReference type="SMART" id="SM00093"/>
    </source>
</evidence>
<comment type="caution">
    <text evidence="6">The sequence shown here is derived from an EMBL/GenBank/DDBJ whole genome shotgun (WGS) entry which is preliminary data.</text>
</comment>
<evidence type="ECO:0000256" key="2">
    <source>
        <dbReference type="ARBA" id="ARBA00022690"/>
    </source>
</evidence>
<evidence type="ECO:0000313" key="7">
    <source>
        <dbReference type="Proteomes" id="UP001367676"/>
    </source>
</evidence>
<dbReference type="PANTHER" id="PTHR11461:SF211">
    <property type="entry name" value="GH10112P-RELATED"/>
    <property type="match status" value="1"/>
</dbReference>
<dbReference type="InterPro" id="IPR036186">
    <property type="entry name" value="Serpin_sf"/>
</dbReference>
<dbReference type="InterPro" id="IPR000215">
    <property type="entry name" value="Serpin_fam"/>
</dbReference>